<gene>
    <name evidence="7" type="primary">ribD2</name>
    <name evidence="7" type="ORF">BAKON_465</name>
</gene>
<dbReference type="InterPro" id="IPR002734">
    <property type="entry name" value="RibDG_C"/>
</dbReference>
<dbReference type="PATRIC" id="fig|1005090.4.peg.455"/>
<organism evidence="7 8">
    <name type="scientific">Buchnera aphidicola str. Ak</name>
    <name type="common">Acyrthosiphon kondoi</name>
    <dbReference type="NCBI Taxonomy" id="1005090"/>
    <lineage>
        <taxon>Bacteria</taxon>
        <taxon>Pseudomonadati</taxon>
        <taxon>Pseudomonadota</taxon>
        <taxon>Gammaproteobacteria</taxon>
        <taxon>Enterobacterales</taxon>
        <taxon>Erwiniaceae</taxon>
        <taxon>Buchnera</taxon>
    </lineage>
</organism>
<dbReference type="AlphaFoldDB" id="G2LNG0"/>
<dbReference type="Proteomes" id="UP000001269">
    <property type="component" value="Chromosome"/>
</dbReference>
<proteinExistence type="predicted"/>
<keyword evidence="3" id="KW-0686">Riboflavin biosynthesis</keyword>
<evidence type="ECO:0000313" key="7">
    <source>
        <dbReference type="EMBL" id="AEO08798.1"/>
    </source>
</evidence>
<dbReference type="OrthoDB" id="9800865at2"/>
<evidence type="ECO:0000256" key="4">
    <source>
        <dbReference type="ARBA" id="ARBA00022857"/>
    </source>
</evidence>
<feature type="domain" description="Bacterial bifunctional deaminase-reductase C-terminal" evidence="6">
    <location>
        <begin position="2"/>
        <end position="198"/>
    </location>
</feature>
<accession>G2LNG0</accession>
<dbReference type="GO" id="GO:0008835">
    <property type="term" value="F:diaminohydroxyphosphoribosylaminopyrimidine deaminase activity"/>
    <property type="evidence" value="ECO:0007669"/>
    <property type="project" value="InterPro"/>
</dbReference>
<dbReference type="InterPro" id="IPR011549">
    <property type="entry name" value="RibD_C"/>
</dbReference>
<dbReference type="KEGG" id="bak:BAKON_465"/>
<evidence type="ECO:0000256" key="2">
    <source>
        <dbReference type="ARBA" id="ARBA00013173"/>
    </source>
</evidence>
<dbReference type="UniPathway" id="UPA00275">
    <property type="reaction ID" value="UER00402"/>
</dbReference>
<dbReference type="PANTHER" id="PTHR38011:SF7">
    <property type="entry name" value="2,5-DIAMINO-6-RIBOSYLAMINO-4(3H)-PYRIMIDINONE 5'-PHOSPHATE REDUCTASE"/>
    <property type="match status" value="1"/>
</dbReference>
<keyword evidence="4" id="KW-0521">NADP</keyword>
<dbReference type="GO" id="GO:0050661">
    <property type="term" value="F:NADP binding"/>
    <property type="evidence" value="ECO:0007669"/>
    <property type="project" value="InterPro"/>
</dbReference>
<evidence type="ECO:0000313" key="8">
    <source>
        <dbReference type="Proteomes" id="UP000001269"/>
    </source>
</evidence>
<evidence type="ECO:0000256" key="3">
    <source>
        <dbReference type="ARBA" id="ARBA00022619"/>
    </source>
</evidence>
<comment type="pathway">
    <text evidence="1">Cofactor biosynthesis; riboflavin biosynthesis; 5-amino-6-(D-ribitylamino)uracil from GTP: step 3/4.</text>
</comment>
<dbReference type="STRING" id="1005090.BAKON_465"/>
<evidence type="ECO:0000259" key="6">
    <source>
        <dbReference type="Pfam" id="PF01872"/>
    </source>
</evidence>
<protein>
    <recommendedName>
        <fullName evidence="2">5-amino-6-(5-phosphoribosylamino)uracil reductase</fullName>
        <ecNumber evidence="2">1.1.1.193</ecNumber>
    </recommendedName>
</protein>
<dbReference type="eggNOG" id="COG1985">
    <property type="taxonomic scope" value="Bacteria"/>
</dbReference>
<sequence>MKNGASKWITSKYARQDVQKFRAKSSVILSSSSTILNDNPLLNVRLQEFDKKTLSIFPQKIFQHPIRVIIDSKNRVQPSHNIIKTEGKIWLIRLKSDKKMWPGNIAQIIEKEHNKKIDIFSLLKFLGRSEINNVWIEAGSTLSGFLLNAHLIDELIIYMAPKILGHEAKPLCKIYKKLKISDSLQFKFQDICNIGSDIRLILSPK</sequence>
<evidence type="ECO:0000256" key="5">
    <source>
        <dbReference type="ARBA" id="ARBA00023002"/>
    </source>
</evidence>
<dbReference type="HOGENOM" id="CLU_036590_1_2_6"/>
<dbReference type="NCBIfam" id="TIGR00326">
    <property type="entry name" value="eubact_ribD"/>
    <property type="match status" value="1"/>
</dbReference>
<dbReference type="EMBL" id="CP002645">
    <property type="protein sequence ID" value="AEO08798.1"/>
    <property type="molecule type" value="Genomic_DNA"/>
</dbReference>
<dbReference type="InterPro" id="IPR024072">
    <property type="entry name" value="DHFR-like_dom_sf"/>
</dbReference>
<keyword evidence="5" id="KW-0560">Oxidoreductase</keyword>
<dbReference type="GO" id="GO:0008703">
    <property type="term" value="F:5-amino-6-(5-phosphoribosylamino)uracil reductase activity"/>
    <property type="evidence" value="ECO:0007669"/>
    <property type="project" value="UniProtKB-EC"/>
</dbReference>
<dbReference type="Gene3D" id="3.40.430.10">
    <property type="entry name" value="Dihydrofolate Reductase, subunit A"/>
    <property type="match status" value="1"/>
</dbReference>
<dbReference type="InterPro" id="IPR004794">
    <property type="entry name" value="Eubact_RibD"/>
</dbReference>
<dbReference type="GO" id="GO:0009231">
    <property type="term" value="P:riboflavin biosynthetic process"/>
    <property type="evidence" value="ECO:0007669"/>
    <property type="project" value="UniProtKB-UniPathway"/>
</dbReference>
<reference evidence="7 8" key="1">
    <citation type="journal article" date="2011" name="PLoS Genet.">
        <title>Sequence conservation and functional constraint on intergenic spacers in reduced genomes of the obligate symbiont buchnera.</title>
        <authorList>
            <person name="Degnan P.H."/>
            <person name="Ochman H."/>
            <person name="Moran N.A."/>
        </authorList>
    </citation>
    <scope>NUCLEOTIDE SEQUENCE [LARGE SCALE GENOMIC DNA]</scope>
    <source>
        <strain evidence="7 8">Ak</strain>
    </source>
</reference>
<dbReference type="Pfam" id="PF01872">
    <property type="entry name" value="RibD_C"/>
    <property type="match status" value="1"/>
</dbReference>
<evidence type="ECO:0000256" key="1">
    <source>
        <dbReference type="ARBA" id="ARBA00004910"/>
    </source>
</evidence>
<dbReference type="EC" id="1.1.1.193" evidence="2"/>
<dbReference type="InterPro" id="IPR050765">
    <property type="entry name" value="Riboflavin_Biosynth_HTPR"/>
</dbReference>
<dbReference type="SUPFAM" id="SSF53597">
    <property type="entry name" value="Dihydrofolate reductase-like"/>
    <property type="match status" value="1"/>
</dbReference>
<dbReference type="NCBIfam" id="TIGR00227">
    <property type="entry name" value="ribD_Cterm"/>
    <property type="match status" value="1"/>
</dbReference>
<name>G2LNG0_9GAMM</name>
<dbReference type="PANTHER" id="PTHR38011">
    <property type="entry name" value="DIHYDROFOLATE REDUCTASE FAMILY PROTEIN (AFU_ORTHOLOGUE AFUA_8G06820)"/>
    <property type="match status" value="1"/>
</dbReference>